<evidence type="ECO:0000256" key="1">
    <source>
        <dbReference type="SAM" id="Coils"/>
    </source>
</evidence>
<dbReference type="GeneID" id="92942660"/>
<dbReference type="Pfam" id="PF10704">
    <property type="entry name" value="DUF2508"/>
    <property type="match status" value="1"/>
</dbReference>
<accession>A0A0A6PWU2</accession>
<dbReference type="EMBL" id="WOFV02000080">
    <property type="protein sequence ID" value="NAS19547.1"/>
    <property type="molecule type" value="Genomic_DNA"/>
</dbReference>
<evidence type="ECO:0000313" key="8">
    <source>
        <dbReference type="Proteomes" id="UP000474042"/>
    </source>
</evidence>
<dbReference type="RefSeq" id="WP_002583113.1">
    <property type="nucleotide sequence ID" value="NZ_AP019716.1"/>
</dbReference>
<name>A0A0A6PWU2_CLOBU</name>
<dbReference type="Proteomes" id="UP000321089">
    <property type="component" value="Unassembled WGS sequence"/>
</dbReference>
<organism evidence="2 7">
    <name type="scientific">Clostridium butyricum</name>
    <dbReference type="NCBI Taxonomy" id="1492"/>
    <lineage>
        <taxon>Bacteria</taxon>
        <taxon>Bacillati</taxon>
        <taxon>Bacillota</taxon>
        <taxon>Clostridia</taxon>
        <taxon>Eubacteriales</taxon>
        <taxon>Clostridiaceae</taxon>
        <taxon>Clostridium</taxon>
    </lineage>
</organism>
<sequence>MNRKKILGYLYNSTNSYELYEKLLDEMEEAKKEISAARSMFDNVSDATLIEVAIYSENVARKRYDYLLSIARSIDLQVGYDYIYEKNLKVME</sequence>
<keyword evidence="1" id="KW-0175">Coiled coil</keyword>
<evidence type="ECO:0000313" key="4">
    <source>
        <dbReference type="EMBL" id="PPV13404.1"/>
    </source>
</evidence>
<protein>
    <submittedName>
        <fullName evidence="3">DUF2508 family protein</fullName>
    </submittedName>
</protein>
<dbReference type="Proteomes" id="UP000515243">
    <property type="component" value="Chromosome 1"/>
</dbReference>
<reference evidence="2 7" key="3">
    <citation type="submission" date="2019-07" db="EMBL/GenBank/DDBJ databases">
        <title>Whole genome shotgun sequence of Clostridium butyricum NBRC 3858.</title>
        <authorList>
            <person name="Hosoyama A."/>
            <person name="Uohara A."/>
            <person name="Ohji S."/>
            <person name="Ichikawa N."/>
        </authorList>
    </citation>
    <scope>NUCLEOTIDE SEQUENCE [LARGE SCALE GENOMIC DNA]</scope>
    <source>
        <strain evidence="2 7">NBRC 3858</strain>
    </source>
</reference>
<reference evidence="3 8" key="4">
    <citation type="submission" date="2020-01" db="EMBL/GenBank/DDBJ databases">
        <title>Genome sequence of a 1,3-propanediol producer, Clostridium butyricum S3.</title>
        <authorList>
            <person name="Zhou J."/>
        </authorList>
    </citation>
    <scope>NUCLEOTIDE SEQUENCE [LARGE SCALE GENOMIC DNA]</scope>
    <source>
        <strain evidence="3 8">S3</strain>
    </source>
</reference>
<dbReference type="EMBL" id="LRDH01000122">
    <property type="protein sequence ID" value="PPV13404.1"/>
    <property type="molecule type" value="Genomic_DNA"/>
</dbReference>
<reference evidence="5 9" key="2">
    <citation type="submission" date="2019-05" db="EMBL/GenBank/DDBJ databases">
        <authorList>
            <person name="Schori C."/>
            <person name="Ahrens C."/>
        </authorList>
    </citation>
    <scope>NUCLEOTIDE SEQUENCE [LARGE SCALE GENOMIC DNA]</scope>
    <source>
        <strain evidence="5 9">DSM 10702</strain>
    </source>
</reference>
<evidence type="ECO:0000313" key="3">
    <source>
        <dbReference type="EMBL" id="NAS19547.1"/>
    </source>
</evidence>
<dbReference type="KEGG" id="cbut:ATN24_00590"/>
<proteinExistence type="predicted"/>
<evidence type="ECO:0000313" key="7">
    <source>
        <dbReference type="Proteomes" id="UP000321089"/>
    </source>
</evidence>
<evidence type="ECO:0000313" key="2">
    <source>
        <dbReference type="EMBL" id="GEQ23160.1"/>
    </source>
</evidence>
<feature type="coiled-coil region" evidence="1">
    <location>
        <begin position="13"/>
        <end position="47"/>
    </location>
</feature>
<evidence type="ECO:0000313" key="6">
    <source>
        <dbReference type="Proteomes" id="UP000238081"/>
    </source>
</evidence>
<dbReference type="InterPro" id="IPR019644">
    <property type="entry name" value="DUF2508"/>
</dbReference>
<gene>
    <name evidence="4" type="ORF">AWN73_16575</name>
    <name evidence="2" type="ORF">CBU02nite_36660</name>
    <name evidence="5" type="ORF">FF104_00845</name>
    <name evidence="3" type="ORF">GND98_017225</name>
</gene>
<dbReference type="Proteomes" id="UP000238081">
    <property type="component" value="Unassembled WGS sequence"/>
</dbReference>
<reference evidence="4 6" key="1">
    <citation type="submission" date="2016-01" db="EMBL/GenBank/DDBJ databases">
        <title>Characterization of the Clostridium difficile lineages that are prevalent in Hong Kong and China.</title>
        <authorList>
            <person name="Kwok J.S.-L."/>
            <person name="Lam W.-Y."/>
            <person name="Ip M."/>
            <person name="Chan T.-F."/>
            <person name="Hawkey P.M."/>
            <person name="Tsui S.K.-W."/>
        </authorList>
    </citation>
    <scope>NUCLEOTIDE SEQUENCE [LARGE SCALE GENOMIC DNA]</scope>
    <source>
        <strain evidence="4 6">300064</strain>
    </source>
</reference>
<dbReference type="OrthoDB" id="1809893at2"/>
<evidence type="ECO:0000313" key="9">
    <source>
        <dbReference type="Proteomes" id="UP000515243"/>
    </source>
</evidence>
<evidence type="ECO:0000313" key="5">
    <source>
        <dbReference type="EMBL" id="QMW89548.1"/>
    </source>
</evidence>
<dbReference type="AlphaFoldDB" id="A0A0A6PWU2"/>
<dbReference type="EMBL" id="BKBC01000083">
    <property type="protein sequence ID" value="GEQ23160.1"/>
    <property type="molecule type" value="Genomic_DNA"/>
</dbReference>
<dbReference type="Proteomes" id="UP000474042">
    <property type="component" value="Unassembled WGS sequence"/>
</dbReference>
<dbReference type="EMBL" id="CP040626">
    <property type="protein sequence ID" value="QMW89548.1"/>
    <property type="molecule type" value="Genomic_DNA"/>
</dbReference>